<sequence length="253" mass="28908">MSRQCDITIKMRAILVDWLVDVHEKFKLLPQTLHLTINIIDRFLAVKPVLRKKLQLVGVTAMFIASKYEEIYAPEVADYVYISDRAYQREEILAMEAVILNDLRFDVTVPSSLTFLQRCLKAAHVDVGCEVDNHRHIATYLVELSLQDSSMLKYRPSVRAAAAVSLAAKLCYLPLVWSRTMCFCSGGWTKEDLRDCEAEMYRLLEHERDLAGTNKLTAIKRKFGVSKYANVSSALSEELNALRPTRMEICRAE</sequence>
<reference evidence="8" key="1">
    <citation type="journal article" date="2013" name="Proc. Natl. Acad. Sci. U.S.A.">
        <title>Genome structure and metabolic features in the red seaweed Chondrus crispus shed light on evolution of the Archaeplastida.</title>
        <authorList>
            <person name="Collen J."/>
            <person name="Porcel B."/>
            <person name="Carre W."/>
            <person name="Ball S.G."/>
            <person name="Chaparro C."/>
            <person name="Tonon T."/>
            <person name="Barbeyron T."/>
            <person name="Michel G."/>
            <person name="Noel B."/>
            <person name="Valentin K."/>
            <person name="Elias M."/>
            <person name="Artiguenave F."/>
            <person name="Arun A."/>
            <person name="Aury J.M."/>
            <person name="Barbosa-Neto J.F."/>
            <person name="Bothwell J.H."/>
            <person name="Bouget F.Y."/>
            <person name="Brillet L."/>
            <person name="Cabello-Hurtado F."/>
            <person name="Capella-Gutierrez S."/>
            <person name="Charrier B."/>
            <person name="Cladiere L."/>
            <person name="Cock J.M."/>
            <person name="Coelho S.M."/>
            <person name="Colleoni C."/>
            <person name="Czjzek M."/>
            <person name="Da Silva C."/>
            <person name="Delage L."/>
            <person name="Denoeud F."/>
            <person name="Deschamps P."/>
            <person name="Dittami S.M."/>
            <person name="Gabaldon T."/>
            <person name="Gachon C.M."/>
            <person name="Groisillier A."/>
            <person name="Herve C."/>
            <person name="Jabbari K."/>
            <person name="Katinka M."/>
            <person name="Kloareg B."/>
            <person name="Kowalczyk N."/>
            <person name="Labadie K."/>
            <person name="Leblanc C."/>
            <person name="Lopez P.J."/>
            <person name="McLachlan D.H."/>
            <person name="Meslet-Cladiere L."/>
            <person name="Moustafa A."/>
            <person name="Nehr Z."/>
            <person name="Nyvall Collen P."/>
            <person name="Panaud O."/>
            <person name="Partensky F."/>
            <person name="Poulain J."/>
            <person name="Rensing S.A."/>
            <person name="Rousvoal S."/>
            <person name="Samson G."/>
            <person name="Symeonidi A."/>
            <person name="Weissenbach J."/>
            <person name="Zambounis A."/>
            <person name="Wincker P."/>
            <person name="Boyen C."/>
        </authorList>
    </citation>
    <scope>NUCLEOTIDE SEQUENCE [LARGE SCALE GENOMIC DNA]</scope>
    <source>
        <strain evidence="8">cv. Stackhouse</strain>
    </source>
</reference>
<dbReference type="GO" id="GO:0044772">
    <property type="term" value="P:mitotic cell cycle phase transition"/>
    <property type="evidence" value="ECO:0007669"/>
    <property type="project" value="InterPro"/>
</dbReference>
<proteinExistence type="inferred from homology"/>
<dbReference type="SMART" id="SM01332">
    <property type="entry name" value="Cyclin_C"/>
    <property type="match status" value="1"/>
</dbReference>
<keyword evidence="2 4" id="KW-0195">Cyclin</keyword>
<evidence type="ECO:0000256" key="2">
    <source>
        <dbReference type="ARBA" id="ARBA00023127"/>
    </source>
</evidence>
<dbReference type="AlphaFoldDB" id="R7QGV1"/>
<keyword evidence="1" id="KW-0132">Cell division</keyword>
<evidence type="ECO:0000313" key="8">
    <source>
        <dbReference type="Proteomes" id="UP000012073"/>
    </source>
</evidence>
<dbReference type="RefSeq" id="XP_005717128.1">
    <property type="nucleotide sequence ID" value="XM_005717071.1"/>
</dbReference>
<gene>
    <name evidence="7" type="ORF">CHC_T00005446001</name>
</gene>
<dbReference type="InterPro" id="IPR039361">
    <property type="entry name" value="Cyclin"/>
</dbReference>
<dbReference type="PROSITE" id="PS00292">
    <property type="entry name" value="CYCLINS"/>
    <property type="match status" value="1"/>
</dbReference>
<evidence type="ECO:0000256" key="4">
    <source>
        <dbReference type="RuleBase" id="RU000383"/>
    </source>
</evidence>
<dbReference type="Gene3D" id="1.10.472.10">
    <property type="entry name" value="Cyclin-like"/>
    <property type="match status" value="2"/>
</dbReference>
<dbReference type="KEGG" id="ccp:CHC_T00005446001"/>
<dbReference type="InterPro" id="IPR013763">
    <property type="entry name" value="Cyclin-like_dom"/>
</dbReference>
<evidence type="ECO:0000259" key="5">
    <source>
        <dbReference type="SMART" id="SM00385"/>
    </source>
</evidence>
<dbReference type="STRING" id="2769.R7QGV1"/>
<protein>
    <submittedName>
        <fullName evidence="7">Uncharacterized protein</fullName>
    </submittedName>
</protein>
<dbReference type="GO" id="GO:0016538">
    <property type="term" value="F:cyclin-dependent protein serine/threonine kinase regulator activity"/>
    <property type="evidence" value="ECO:0007669"/>
    <property type="project" value="InterPro"/>
</dbReference>
<dbReference type="InterPro" id="IPR046965">
    <property type="entry name" value="Cyclin_A/B-like"/>
</dbReference>
<evidence type="ECO:0000256" key="3">
    <source>
        <dbReference type="ARBA" id="ARBA00023306"/>
    </source>
</evidence>
<feature type="domain" description="Cyclin-like" evidence="5">
    <location>
        <begin position="114"/>
        <end position="202"/>
    </location>
</feature>
<dbReference type="PIRSF" id="PIRSF001771">
    <property type="entry name" value="Cyclin_A_B_D_E"/>
    <property type="match status" value="1"/>
</dbReference>
<dbReference type="GO" id="GO:0051301">
    <property type="term" value="P:cell division"/>
    <property type="evidence" value="ECO:0007669"/>
    <property type="project" value="UniProtKB-KW"/>
</dbReference>
<dbReference type="Gramene" id="CDF37309">
    <property type="protein sequence ID" value="CDF37309"/>
    <property type="gene ID" value="CHC_T00005446001"/>
</dbReference>
<dbReference type="InterPro" id="IPR036915">
    <property type="entry name" value="Cyclin-like_sf"/>
</dbReference>
<dbReference type="Pfam" id="PF00134">
    <property type="entry name" value="Cyclin_N"/>
    <property type="match status" value="1"/>
</dbReference>
<dbReference type="SUPFAM" id="SSF47954">
    <property type="entry name" value="Cyclin-like"/>
    <property type="match status" value="2"/>
</dbReference>
<keyword evidence="8" id="KW-1185">Reference proteome</keyword>
<dbReference type="SMART" id="SM00385">
    <property type="entry name" value="CYCLIN"/>
    <property type="match status" value="2"/>
</dbReference>
<dbReference type="PANTHER" id="PTHR10177">
    <property type="entry name" value="CYCLINS"/>
    <property type="match status" value="1"/>
</dbReference>
<name>R7QGV1_CHOCR</name>
<evidence type="ECO:0000259" key="6">
    <source>
        <dbReference type="SMART" id="SM01332"/>
    </source>
</evidence>
<evidence type="ECO:0000256" key="1">
    <source>
        <dbReference type="ARBA" id="ARBA00022618"/>
    </source>
</evidence>
<dbReference type="InterPro" id="IPR004367">
    <property type="entry name" value="Cyclin_C-dom"/>
</dbReference>
<dbReference type="FunFam" id="1.10.472.10:FF:000001">
    <property type="entry name" value="G2/mitotic-specific cyclin"/>
    <property type="match status" value="1"/>
</dbReference>
<keyword evidence="3" id="KW-0131">Cell cycle</keyword>
<accession>R7QGV1</accession>
<dbReference type="OMA" id="QMCAPYV"/>
<dbReference type="OrthoDB" id="5590282at2759"/>
<evidence type="ECO:0000313" key="7">
    <source>
        <dbReference type="EMBL" id="CDF37309.1"/>
    </source>
</evidence>
<dbReference type="EMBL" id="HG001831">
    <property type="protein sequence ID" value="CDF37309.1"/>
    <property type="molecule type" value="Genomic_DNA"/>
</dbReference>
<organism evidence="7 8">
    <name type="scientific">Chondrus crispus</name>
    <name type="common">Carrageen Irish moss</name>
    <name type="synonym">Polymorpha crispa</name>
    <dbReference type="NCBI Taxonomy" id="2769"/>
    <lineage>
        <taxon>Eukaryota</taxon>
        <taxon>Rhodophyta</taxon>
        <taxon>Florideophyceae</taxon>
        <taxon>Rhodymeniophycidae</taxon>
        <taxon>Gigartinales</taxon>
        <taxon>Gigartinaceae</taxon>
        <taxon>Chondrus</taxon>
    </lineage>
</organism>
<dbReference type="Proteomes" id="UP000012073">
    <property type="component" value="Unassembled WGS sequence"/>
</dbReference>
<feature type="domain" description="Cyclin C-terminal" evidence="6">
    <location>
        <begin position="110"/>
        <end position="239"/>
    </location>
</feature>
<dbReference type="InterPro" id="IPR048258">
    <property type="entry name" value="Cyclins_cyclin-box"/>
</dbReference>
<comment type="similarity">
    <text evidence="4">Belongs to the cyclin family.</text>
</comment>
<dbReference type="Pfam" id="PF02984">
    <property type="entry name" value="Cyclin_C"/>
    <property type="match status" value="1"/>
</dbReference>
<dbReference type="CDD" id="cd20507">
    <property type="entry name" value="CYCLIN_CCNB1-like_rpt1"/>
    <property type="match status" value="1"/>
</dbReference>
<dbReference type="PhylomeDB" id="R7QGV1"/>
<dbReference type="InterPro" id="IPR006671">
    <property type="entry name" value="Cyclin_N"/>
</dbReference>
<feature type="domain" description="Cyclin-like" evidence="5">
    <location>
        <begin position="17"/>
        <end position="101"/>
    </location>
</feature>
<dbReference type="GeneID" id="17324845"/>